<feature type="domain" description="Attractin/MKLN-like beta-propeller" evidence="7">
    <location>
        <begin position="33"/>
        <end position="299"/>
    </location>
</feature>
<dbReference type="PANTHER" id="PTHR47435">
    <property type="entry name" value="KELCH REPEAT PROTEIN (AFU_ORTHOLOGUE AFUA_5G12780)"/>
    <property type="match status" value="1"/>
</dbReference>
<dbReference type="Proteomes" id="UP000037904">
    <property type="component" value="Unassembled WGS sequence"/>
</dbReference>
<dbReference type="AlphaFoldDB" id="A0A0N0V621"/>
<evidence type="ECO:0000313" key="8">
    <source>
        <dbReference type="EMBL" id="KPA39624.1"/>
    </source>
</evidence>
<evidence type="ECO:0000259" key="7">
    <source>
        <dbReference type="Pfam" id="PF24981"/>
    </source>
</evidence>
<protein>
    <recommendedName>
        <fullName evidence="7">Attractin/MKLN-like beta-propeller domain-containing protein</fullName>
    </recommendedName>
</protein>
<keyword evidence="5" id="KW-0812">Transmembrane</keyword>
<evidence type="ECO:0000256" key="4">
    <source>
        <dbReference type="SAM" id="MobiDB-lite"/>
    </source>
</evidence>
<comment type="caution">
    <text evidence="8">The sequence shown here is derived from an EMBL/GenBank/DDBJ whole genome shotgun (WGS) entry which is preliminary data.</text>
</comment>
<name>A0A0N0V621_FUSLA</name>
<feature type="compositionally biased region" description="Low complexity" evidence="4">
    <location>
        <begin position="438"/>
        <end position="473"/>
    </location>
</feature>
<evidence type="ECO:0000256" key="3">
    <source>
        <dbReference type="ARBA" id="ARBA00023004"/>
    </source>
</evidence>
<keyword evidence="9" id="KW-1185">Reference proteome</keyword>
<feature type="region of interest" description="Disordered" evidence="4">
    <location>
        <begin position="411"/>
        <end position="473"/>
    </location>
</feature>
<dbReference type="EMBL" id="JXCE01000182">
    <property type="protein sequence ID" value="KPA39624.1"/>
    <property type="molecule type" value="Genomic_DNA"/>
</dbReference>
<evidence type="ECO:0000256" key="6">
    <source>
        <dbReference type="SAM" id="SignalP"/>
    </source>
</evidence>
<dbReference type="Gene3D" id="2.120.10.80">
    <property type="entry name" value="Kelch-type beta propeller"/>
    <property type="match status" value="2"/>
</dbReference>
<keyword evidence="5" id="KW-1133">Transmembrane helix</keyword>
<dbReference type="Pfam" id="PF24981">
    <property type="entry name" value="Beta-prop_ATRN-LZTR1"/>
    <property type="match status" value="1"/>
</dbReference>
<dbReference type="InterPro" id="IPR015915">
    <property type="entry name" value="Kelch-typ_b-propeller"/>
</dbReference>
<sequence length="619" mass="67167">MDQTSGPSWSRQTLLLFAGCLLGTSLAQKDPANNFCRRFGQQTAVVDRKLYIDGGIINYQPPRENFTNTFFTYNDLDTVSDEAMPEFHTGLSKNGTIPSVEGGILWEDSVNKRLYLYGGDYEDGPTEHFSLYSYDILYDEWHNFGSPPNSVQAASYGAGVSVPSRGEAYYYGGWLSKKSVQDWEGERQASSGLIKYTMDSNKWSNVTGPDDMGRAEGVMVFLPVGDDGMLVYFGGGQDLYGNGTLEPQPMDEILLYDVANTRWYTQKTSGDAPGDRRRFCGGATWAQDRSSYNIYIFGGRGFPPFETGYDDIYILTIPSFQWIRGPYPGYENGTGSYPKSMMSCNVVNNTQMLVIGGSYANASEKICDVPTIQGVHNMNLGKQNEEDAIWARYQDNLATYEVPDDIRTAIGGSATGGATETTPVSGFDDPDLEVLMGRTAESGTRSATRATSTSTKTPASSPSDEPSSSSSLSGGAIAGIAVGCSVASILALLGCGFLIYRRRKHYSGPRGVAAPPQQGETAMAHHPMSPGQSTSPGGWDLNHVSSPAGTTPSHGVESAVWTAHNRSTSELTGHPDLKRNDRPVELPADGDMQKVNHNGLSPMSNASPQQSEWSHPHRH</sequence>
<organism evidence="8 9">
    <name type="scientific">Fusarium langsethiae</name>
    <dbReference type="NCBI Taxonomy" id="179993"/>
    <lineage>
        <taxon>Eukaryota</taxon>
        <taxon>Fungi</taxon>
        <taxon>Dikarya</taxon>
        <taxon>Ascomycota</taxon>
        <taxon>Pezizomycotina</taxon>
        <taxon>Sordariomycetes</taxon>
        <taxon>Hypocreomycetidae</taxon>
        <taxon>Hypocreales</taxon>
        <taxon>Nectriaceae</taxon>
        <taxon>Fusarium</taxon>
    </lineage>
</organism>
<keyword evidence="5" id="KW-0472">Membrane</keyword>
<dbReference type="InterPro" id="IPR056737">
    <property type="entry name" value="Beta-prop_ATRN-MKLN-like"/>
</dbReference>
<evidence type="ECO:0000256" key="1">
    <source>
        <dbReference type="ARBA" id="ARBA00022441"/>
    </source>
</evidence>
<keyword evidence="1" id="KW-0880">Kelch repeat</keyword>
<evidence type="ECO:0000256" key="5">
    <source>
        <dbReference type="SAM" id="Phobius"/>
    </source>
</evidence>
<keyword evidence="3" id="KW-0408">Iron</keyword>
<reference evidence="8 9" key="1">
    <citation type="submission" date="2015-04" db="EMBL/GenBank/DDBJ databases">
        <title>The draft genome sequence of Fusarium langsethiae, a T-2/HT-2 mycotoxin producer.</title>
        <authorList>
            <person name="Lysoe E."/>
            <person name="Divon H.H."/>
            <person name="Terzi V."/>
            <person name="Orru L."/>
            <person name="Lamontanara A."/>
            <person name="Kolseth A.-K."/>
            <person name="Frandsen R.J."/>
            <person name="Nielsen K."/>
            <person name="Thrane U."/>
        </authorList>
    </citation>
    <scope>NUCLEOTIDE SEQUENCE [LARGE SCALE GENOMIC DNA]</scope>
    <source>
        <strain evidence="8 9">Fl201059</strain>
    </source>
</reference>
<keyword evidence="2" id="KW-0677">Repeat</keyword>
<feature type="chain" id="PRO_5005860767" description="Attractin/MKLN-like beta-propeller domain-containing protein" evidence="6">
    <location>
        <begin position="28"/>
        <end position="619"/>
    </location>
</feature>
<dbReference type="SUPFAM" id="SSF117281">
    <property type="entry name" value="Kelch motif"/>
    <property type="match status" value="1"/>
</dbReference>
<dbReference type="GO" id="GO:0019760">
    <property type="term" value="P:glucosinolate metabolic process"/>
    <property type="evidence" value="ECO:0007669"/>
    <property type="project" value="UniProtKB-ARBA"/>
</dbReference>
<feature type="compositionally biased region" description="Polar residues" evidence="4">
    <location>
        <begin position="595"/>
        <end position="613"/>
    </location>
</feature>
<dbReference type="PANTHER" id="PTHR47435:SF4">
    <property type="entry name" value="KELCH REPEAT PROTEIN (AFU_ORTHOLOGUE AFUA_5G12780)"/>
    <property type="match status" value="1"/>
</dbReference>
<keyword evidence="6" id="KW-0732">Signal</keyword>
<feature type="signal peptide" evidence="6">
    <location>
        <begin position="1"/>
        <end position="27"/>
    </location>
</feature>
<feature type="transmembrane region" description="Helical" evidence="5">
    <location>
        <begin position="476"/>
        <end position="500"/>
    </location>
</feature>
<evidence type="ECO:0000313" key="9">
    <source>
        <dbReference type="Proteomes" id="UP000037904"/>
    </source>
</evidence>
<dbReference type="OrthoDB" id="540004at2759"/>
<feature type="compositionally biased region" description="Polar residues" evidence="4">
    <location>
        <begin position="543"/>
        <end position="553"/>
    </location>
</feature>
<feature type="compositionally biased region" description="Basic and acidic residues" evidence="4">
    <location>
        <begin position="573"/>
        <end position="584"/>
    </location>
</feature>
<feature type="compositionally biased region" description="Low complexity" evidence="4">
    <location>
        <begin position="411"/>
        <end position="422"/>
    </location>
</feature>
<proteinExistence type="predicted"/>
<gene>
    <name evidence="8" type="ORF">FLAG1_07522</name>
</gene>
<accession>A0A0N0V621</accession>
<evidence type="ECO:0000256" key="2">
    <source>
        <dbReference type="ARBA" id="ARBA00022737"/>
    </source>
</evidence>
<feature type="region of interest" description="Disordered" evidence="4">
    <location>
        <begin position="507"/>
        <end position="619"/>
    </location>
</feature>